<dbReference type="NCBIfam" id="TIGR04101">
    <property type="entry name" value="CCGSCS"/>
    <property type="match status" value="1"/>
</dbReference>
<accession>A0ABY5GNA8</accession>
<keyword evidence="3" id="KW-1185">Reference proteome</keyword>
<sequence>MTFSVKKIFKKADAQHEQANAEHATDEAIQHQHADESEQKKGKHGEPGFCCGSCS</sequence>
<evidence type="ECO:0000256" key="1">
    <source>
        <dbReference type="SAM" id="MobiDB-lite"/>
    </source>
</evidence>
<feature type="compositionally biased region" description="Basic and acidic residues" evidence="1">
    <location>
        <begin position="10"/>
        <end position="46"/>
    </location>
</feature>
<feature type="region of interest" description="Disordered" evidence="1">
    <location>
        <begin position="1"/>
        <end position="55"/>
    </location>
</feature>
<organism evidence="2 3">
    <name type="scientific">Photobacterium atrarenae</name>
    <dbReference type="NCBI Taxonomy" id="865757"/>
    <lineage>
        <taxon>Bacteria</taxon>
        <taxon>Pseudomonadati</taxon>
        <taxon>Pseudomonadota</taxon>
        <taxon>Gammaproteobacteria</taxon>
        <taxon>Vibrionales</taxon>
        <taxon>Vibrionaceae</taxon>
        <taxon>Photobacterium</taxon>
    </lineage>
</organism>
<dbReference type="Proteomes" id="UP001057998">
    <property type="component" value="Chromosome 2"/>
</dbReference>
<gene>
    <name evidence="2" type="ORF">NNL38_19780</name>
</gene>
<evidence type="ECO:0000313" key="3">
    <source>
        <dbReference type="Proteomes" id="UP001057998"/>
    </source>
</evidence>
<protein>
    <submittedName>
        <fullName evidence="2">CCGSCS motif protein</fullName>
    </submittedName>
</protein>
<dbReference type="RefSeq" id="WP_255392168.1">
    <property type="nucleotide sequence ID" value="NZ_CP101509.1"/>
</dbReference>
<dbReference type="EMBL" id="CP101509">
    <property type="protein sequence ID" value="UTV30800.1"/>
    <property type="molecule type" value="Genomic_DNA"/>
</dbReference>
<reference evidence="2" key="1">
    <citation type="submission" date="2022-07" db="EMBL/GenBank/DDBJ databases">
        <title>Genome sequencing of Photobacterium atrarenae GJH2-4.</title>
        <authorList>
            <person name="Park S.-J."/>
        </authorList>
    </citation>
    <scope>NUCLEOTIDE SEQUENCE</scope>
    <source>
        <strain evidence="2">GJH2-4</strain>
    </source>
</reference>
<dbReference type="InterPro" id="IPR026481">
    <property type="entry name" value="CCGSCS"/>
</dbReference>
<proteinExistence type="predicted"/>
<name>A0ABY5GNA8_9GAMM</name>
<evidence type="ECO:0000313" key="2">
    <source>
        <dbReference type="EMBL" id="UTV30800.1"/>
    </source>
</evidence>